<name>A0A2K9PQN3_9FLAO</name>
<evidence type="ECO:0000313" key="3">
    <source>
        <dbReference type="Proteomes" id="UP000235826"/>
    </source>
</evidence>
<accession>A0A2K9PQN3</accession>
<feature type="transmembrane region" description="Helical" evidence="1">
    <location>
        <begin position="31"/>
        <end position="53"/>
    </location>
</feature>
<dbReference type="KEGG" id="fek:C1H87_11895"/>
<organism evidence="2 3">
    <name type="scientific">Flavivirga eckloniae</name>
    <dbReference type="NCBI Taxonomy" id="1803846"/>
    <lineage>
        <taxon>Bacteria</taxon>
        <taxon>Pseudomonadati</taxon>
        <taxon>Bacteroidota</taxon>
        <taxon>Flavobacteriia</taxon>
        <taxon>Flavobacteriales</taxon>
        <taxon>Flavobacteriaceae</taxon>
        <taxon>Flavivirga</taxon>
    </lineage>
</organism>
<proteinExistence type="predicted"/>
<dbReference type="AlphaFoldDB" id="A0A2K9PQN3"/>
<reference evidence="2 3" key="1">
    <citation type="submission" date="2018-01" db="EMBL/GenBank/DDBJ databases">
        <title>Complete genome sequence of Flavivirga eckloniae ECD14 isolated from seaweed Ecklonia cava.</title>
        <authorList>
            <person name="Lee J.H."/>
            <person name="Baik K.S."/>
            <person name="Seong C.N."/>
        </authorList>
    </citation>
    <scope>NUCLEOTIDE SEQUENCE [LARGE SCALE GENOMIC DNA]</scope>
    <source>
        <strain evidence="2 3">ECD14</strain>
    </source>
</reference>
<dbReference type="InterPro" id="IPR045922">
    <property type="entry name" value="DUF6341"/>
</dbReference>
<dbReference type="EMBL" id="CP025791">
    <property type="protein sequence ID" value="AUP79371.1"/>
    <property type="molecule type" value="Genomic_DNA"/>
</dbReference>
<dbReference type="Pfam" id="PF19868">
    <property type="entry name" value="DUF6341"/>
    <property type="match status" value="1"/>
</dbReference>
<sequence length="75" mass="8860">MKDFFYAIEDLFVNVLFAPYDALRALELDNWFLANIVSWIFLIIGFVATAYWMKQLKIFNDNNEEDKSVSSHSFL</sequence>
<evidence type="ECO:0000313" key="2">
    <source>
        <dbReference type="EMBL" id="AUP79371.1"/>
    </source>
</evidence>
<keyword evidence="1" id="KW-0472">Membrane</keyword>
<dbReference type="OrthoDB" id="1467828at2"/>
<keyword evidence="1" id="KW-1133">Transmembrane helix</keyword>
<keyword evidence="2" id="KW-0808">Transferase</keyword>
<dbReference type="Proteomes" id="UP000235826">
    <property type="component" value="Chromosome"/>
</dbReference>
<keyword evidence="3" id="KW-1185">Reference proteome</keyword>
<evidence type="ECO:0000256" key="1">
    <source>
        <dbReference type="SAM" id="Phobius"/>
    </source>
</evidence>
<keyword evidence="2" id="KW-0328">Glycosyltransferase</keyword>
<dbReference type="GO" id="GO:0016757">
    <property type="term" value="F:glycosyltransferase activity"/>
    <property type="evidence" value="ECO:0007669"/>
    <property type="project" value="UniProtKB-KW"/>
</dbReference>
<dbReference type="RefSeq" id="WP_102756026.1">
    <property type="nucleotide sequence ID" value="NZ_CP025791.1"/>
</dbReference>
<protein>
    <submittedName>
        <fullName evidence="2">Uracil phosphoribosyltransferase</fullName>
    </submittedName>
</protein>
<gene>
    <name evidence="2" type="ORF">C1H87_11895</name>
</gene>
<keyword evidence="1" id="KW-0812">Transmembrane</keyword>